<accession>Q1YSL6</accession>
<feature type="transmembrane region" description="Helical" evidence="13">
    <location>
        <begin position="12"/>
        <end position="32"/>
    </location>
</feature>
<dbReference type="HOGENOM" id="CLU_095321_4_1_6"/>
<keyword evidence="7" id="KW-0479">Metal-binding</keyword>
<comment type="cofactor">
    <cofactor evidence="1">
        <name>heme b</name>
        <dbReference type="ChEBI" id="CHEBI:60344"/>
    </cofactor>
</comment>
<evidence type="ECO:0000256" key="4">
    <source>
        <dbReference type="ARBA" id="ARBA00022475"/>
    </source>
</evidence>
<evidence type="ECO:0000256" key="1">
    <source>
        <dbReference type="ARBA" id="ARBA00001970"/>
    </source>
</evidence>
<keyword evidence="16" id="KW-1185">Reference proteome</keyword>
<comment type="subcellular location">
    <subcellularLocation>
        <location evidence="2">Cell membrane</location>
        <topology evidence="2">Multi-pass membrane protein</topology>
    </subcellularLocation>
</comment>
<evidence type="ECO:0000256" key="9">
    <source>
        <dbReference type="ARBA" id="ARBA00022989"/>
    </source>
</evidence>
<feature type="domain" description="Cytochrome b561 bacterial/Ni-hydrogenase" evidence="14">
    <location>
        <begin position="8"/>
        <end position="175"/>
    </location>
</feature>
<evidence type="ECO:0000256" key="8">
    <source>
        <dbReference type="ARBA" id="ARBA00022982"/>
    </source>
</evidence>
<comment type="similarity">
    <text evidence="12">Belongs to the cytochrome b561 family.</text>
</comment>
<evidence type="ECO:0000256" key="5">
    <source>
        <dbReference type="ARBA" id="ARBA00022617"/>
    </source>
</evidence>
<proteinExistence type="inferred from homology"/>
<evidence type="ECO:0000313" key="16">
    <source>
        <dbReference type="Proteomes" id="UP000005555"/>
    </source>
</evidence>
<dbReference type="eggNOG" id="COG3038">
    <property type="taxonomic scope" value="Bacteria"/>
</dbReference>
<feature type="transmembrane region" description="Helical" evidence="13">
    <location>
        <begin position="147"/>
        <end position="165"/>
    </location>
</feature>
<keyword evidence="8" id="KW-0249">Electron transport</keyword>
<comment type="caution">
    <text evidence="15">The sequence shown here is derived from an EMBL/GenBank/DDBJ whole genome shotgun (WGS) entry which is preliminary data.</text>
</comment>
<evidence type="ECO:0000256" key="2">
    <source>
        <dbReference type="ARBA" id="ARBA00004651"/>
    </source>
</evidence>
<gene>
    <name evidence="15" type="ORF">GB2207_11253</name>
</gene>
<dbReference type="Proteomes" id="UP000005555">
    <property type="component" value="Unassembled WGS sequence"/>
</dbReference>
<keyword evidence="4" id="KW-1003">Cell membrane</keyword>
<sequence>MKDTENGYGGVSILLHWLAAITMIALFLLGQAAEDAADSKRKTLLGLHISIAISMYLILVGRIGWRLYNGRPRVLIEQSQPLTLLAQWVPIILLAGLALMLLSGPIMVWSKGYSINVFGMINLPSPLGKMETLHEVMEALHKVGAKILFFSFILHMLGVLKHLIIDRDNTLKRMLAPSKKFSEK</sequence>
<name>Q1YSL6_9GAMM</name>
<keyword evidence="10" id="KW-0408">Iron</keyword>
<keyword evidence="11 13" id="KW-0472">Membrane</keyword>
<feature type="transmembrane region" description="Helical" evidence="13">
    <location>
        <begin position="85"/>
        <end position="109"/>
    </location>
</feature>
<keyword evidence="3" id="KW-0813">Transport</keyword>
<evidence type="ECO:0000256" key="13">
    <source>
        <dbReference type="SAM" id="Phobius"/>
    </source>
</evidence>
<feature type="transmembrane region" description="Helical" evidence="13">
    <location>
        <begin position="44"/>
        <end position="65"/>
    </location>
</feature>
<dbReference type="GO" id="GO:0009055">
    <property type="term" value="F:electron transfer activity"/>
    <property type="evidence" value="ECO:0007669"/>
    <property type="project" value="InterPro"/>
</dbReference>
<dbReference type="GO" id="GO:0022904">
    <property type="term" value="P:respiratory electron transport chain"/>
    <property type="evidence" value="ECO:0007669"/>
    <property type="project" value="InterPro"/>
</dbReference>
<dbReference type="GO" id="GO:0020037">
    <property type="term" value="F:heme binding"/>
    <property type="evidence" value="ECO:0007669"/>
    <property type="project" value="TreeGrafter"/>
</dbReference>
<evidence type="ECO:0000259" key="14">
    <source>
        <dbReference type="Pfam" id="PF01292"/>
    </source>
</evidence>
<dbReference type="GO" id="GO:0046872">
    <property type="term" value="F:metal ion binding"/>
    <property type="evidence" value="ECO:0007669"/>
    <property type="project" value="UniProtKB-KW"/>
</dbReference>
<dbReference type="InterPro" id="IPR052168">
    <property type="entry name" value="Cytochrome_b561_oxidase"/>
</dbReference>
<dbReference type="PANTHER" id="PTHR30529:SF7">
    <property type="entry name" value="CYTOCHROME B561 BACTERIAL_NI-HYDROGENASE DOMAIN-CONTAINING PROTEIN"/>
    <property type="match status" value="1"/>
</dbReference>
<dbReference type="PANTHER" id="PTHR30529">
    <property type="entry name" value="CYTOCHROME B561"/>
    <property type="match status" value="1"/>
</dbReference>
<dbReference type="AlphaFoldDB" id="Q1YSL6"/>
<protein>
    <submittedName>
        <fullName evidence="15">Cytochrome b561 family protein</fullName>
    </submittedName>
</protein>
<keyword evidence="5" id="KW-0349">Heme</keyword>
<dbReference type="OrthoDB" id="9793784at2"/>
<keyword evidence="9 13" id="KW-1133">Transmembrane helix</keyword>
<dbReference type="InterPro" id="IPR016174">
    <property type="entry name" value="Di-haem_cyt_TM"/>
</dbReference>
<organism evidence="15 16">
    <name type="scientific">gamma proteobacterium HTCC2207</name>
    <dbReference type="NCBI Taxonomy" id="314287"/>
    <lineage>
        <taxon>Bacteria</taxon>
        <taxon>Pseudomonadati</taxon>
        <taxon>Pseudomonadota</taxon>
        <taxon>Gammaproteobacteria</taxon>
        <taxon>Cellvibrionales</taxon>
        <taxon>Porticoccaceae</taxon>
        <taxon>SAR92 clade</taxon>
    </lineage>
</organism>
<evidence type="ECO:0000256" key="11">
    <source>
        <dbReference type="ARBA" id="ARBA00023136"/>
    </source>
</evidence>
<evidence type="ECO:0000313" key="15">
    <source>
        <dbReference type="EMBL" id="EAS47190.1"/>
    </source>
</evidence>
<evidence type="ECO:0000256" key="12">
    <source>
        <dbReference type="ARBA" id="ARBA00037975"/>
    </source>
</evidence>
<dbReference type="InterPro" id="IPR011577">
    <property type="entry name" value="Cyt_b561_bac/Ni-Hgenase"/>
</dbReference>
<dbReference type="Pfam" id="PF01292">
    <property type="entry name" value="Ni_hydr_CYTB"/>
    <property type="match status" value="1"/>
</dbReference>
<dbReference type="STRING" id="314287.GB2207_11253"/>
<dbReference type="SUPFAM" id="SSF81342">
    <property type="entry name" value="Transmembrane di-heme cytochromes"/>
    <property type="match status" value="1"/>
</dbReference>
<evidence type="ECO:0000256" key="7">
    <source>
        <dbReference type="ARBA" id="ARBA00022723"/>
    </source>
</evidence>
<dbReference type="EMBL" id="AAPI01000003">
    <property type="protein sequence ID" value="EAS47190.1"/>
    <property type="molecule type" value="Genomic_DNA"/>
</dbReference>
<evidence type="ECO:0000256" key="10">
    <source>
        <dbReference type="ARBA" id="ARBA00023004"/>
    </source>
</evidence>
<reference evidence="15 16" key="1">
    <citation type="submission" date="2006-03" db="EMBL/GenBank/DDBJ databases">
        <authorList>
            <person name="Giovannoni S.J."/>
            <person name="Cho J.-C."/>
            <person name="Ferriera S."/>
            <person name="Johnson J."/>
            <person name="Kravitz S."/>
            <person name="Halpern A."/>
            <person name="Remington K."/>
            <person name="Beeson K."/>
            <person name="Tran B."/>
            <person name="Rogers Y.-H."/>
            <person name="Friedman R."/>
            <person name="Venter J.C."/>
        </authorList>
    </citation>
    <scope>NUCLEOTIDE SEQUENCE [LARGE SCALE GENOMIC DNA]</scope>
    <source>
        <strain evidence="15 16">HTCC2207</strain>
    </source>
</reference>
<evidence type="ECO:0000256" key="3">
    <source>
        <dbReference type="ARBA" id="ARBA00022448"/>
    </source>
</evidence>
<dbReference type="GO" id="GO:0005886">
    <property type="term" value="C:plasma membrane"/>
    <property type="evidence" value="ECO:0007669"/>
    <property type="project" value="UniProtKB-SubCell"/>
</dbReference>
<evidence type="ECO:0000256" key="6">
    <source>
        <dbReference type="ARBA" id="ARBA00022692"/>
    </source>
</evidence>
<keyword evidence="6 13" id="KW-0812">Transmembrane</keyword>